<feature type="compositionally biased region" description="Polar residues" evidence="1">
    <location>
        <begin position="56"/>
        <end position="95"/>
    </location>
</feature>
<reference evidence="2" key="1">
    <citation type="submission" date="2022-06" db="EMBL/GenBank/DDBJ databases">
        <authorList>
            <consortium name="SYNGENTA / RWTH Aachen University"/>
        </authorList>
    </citation>
    <scope>NUCLEOTIDE SEQUENCE</scope>
</reference>
<protein>
    <submittedName>
        <fullName evidence="2">Uncharacterized protein</fullName>
    </submittedName>
</protein>
<dbReference type="EMBL" id="CALTRL010000952">
    <property type="protein sequence ID" value="CAH7670170.1"/>
    <property type="molecule type" value="Genomic_DNA"/>
</dbReference>
<dbReference type="AlphaFoldDB" id="A0AAV0AMT8"/>
<dbReference type="Proteomes" id="UP001153365">
    <property type="component" value="Unassembled WGS sequence"/>
</dbReference>
<organism evidence="2 3">
    <name type="scientific">Phakopsora pachyrhizi</name>
    <name type="common">Asian soybean rust disease fungus</name>
    <dbReference type="NCBI Taxonomy" id="170000"/>
    <lineage>
        <taxon>Eukaryota</taxon>
        <taxon>Fungi</taxon>
        <taxon>Dikarya</taxon>
        <taxon>Basidiomycota</taxon>
        <taxon>Pucciniomycotina</taxon>
        <taxon>Pucciniomycetes</taxon>
        <taxon>Pucciniales</taxon>
        <taxon>Phakopsoraceae</taxon>
        <taxon>Phakopsora</taxon>
    </lineage>
</organism>
<proteinExistence type="predicted"/>
<evidence type="ECO:0000256" key="1">
    <source>
        <dbReference type="SAM" id="MobiDB-lite"/>
    </source>
</evidence>
<comment type="caution">
    <text evidence="2">The sequence shown here is derived from an EMBL/GenBank/DDBJ whole genome shotgun (WGS) entry which is preliminary data.</text>
</comment>
<evidence type="ECO:0000313" key="3">
    <source>
        <dbReference type="Proteomes" id="UP001153365"/>
    </source>
</evidence>
<feature type="region of interest" description="Disordered" evidence="1">
    <location>
        <begin position="55"/>
        <end position="132"/>
    </location>
</feature>
<gene>
    <name evidence="2" type="ORF">PPACK8108_LOCUS4881</name>
</gene>
<accession>A0AAV0AMT8</accession>
<keyword evidence="3" id="KW-1185">Reference proteome</keyword>
<evidence type="ECO:0000313" key="2">
    <source>
        <dbReference type="EMBL" id="CAH7670170.1"/>
    </source>
</evidence>
<sequence length="132" mass="14481">MPFVSNLARSPDQSIQPVQQQQLYPASGILSSPKALNQKPQLFTTIPNLIKISLTPPLNSSQMTNPRPETETANSPNSVLETPSGNNYSTHTTFVPNFDPRETNQSSAPRPSLSCVPDNSQPRNHLNCKLND</sequence>
<name>A0AAV0AMT8_PHAPC</name>